<dbReference type="EMBL" id="MU825402">
    <property type="protein sequence ID" value="KAJ7392257.1"/>
    <property type="molecule type" value="Genomic_DNA"/>
</dbReference>
<dbReference type="AlphaFoldDB" id="A0A9X0A2I3"/>
<keyword evidence="3" id="KW-1185">Reference proteome</keyword>
<evidence type="ECO:0000313" key="2">
    <source>
        <dbReference type="EMBL" id="KAJ7392257.1"/>
    </source>
</evidence>
<evidence type="ECO:0000313" key="3">
    <source>
        <dbReference type="Proteomes" id="UP001163046"/>
    </source>
</evidence>
<reference evidence="2" key="1">
    <citation type="submission" date="2023-01" db="EMBL/GenBank/DDBJ databases">
        <title>Genome assembly of the deep-sea coral Lophelia pertusa.</title>
        <authorList>
            <person name="Herrera S."/>
            <person name="Cordes E."/>
        </authorList>
    </citation>
    <scope>NUCLEOTIDE SEQUENCE</scope>
    <source>
        <strain evidence="2">USNM1676648</strain>
        <tissue evidence="2">Polyp</tissue>
    </source>
</reference>
<name>A0A9X0A2I3_9CNID</name>
<feature type="compositionally biased region" description="Polar residues" evidence="1">
    <location>
        <begin position="148"/>
        <end position="161"/>
    </location>
</feature>
<sequence>MQSAKAVLNDADLIEIFGSSDEEDDGKSSFMLKQTKLKDGTHDSRLCGFESRNNIPEDVFDTLDTEYPQGPMQHANKGTFSSNNDLKNAASEEHCSESINSSKGCRLSSVLQDVSCASSSNIGVKCVNGATAKKKEPPRGTRKVLKPANTSQHRTSQSSMQCVKGESHPTVQYDCVNGISPYGRSEKLEEHESWKKMLTLHLTMTCLLHCLNDLESSSVQNKGWPVSIPFRLYQMTSEVLVQTQNSF</sequence>
<comment type="caution">
    <text evidence="2">The sequence shown here is derived from an EMBL/GenBank/DDBJ whole genome shotgun (WGS) entry which is preliminary data.</text>
</comment>
<evidence type="ECO:0000256" key="1">
    <source>
        <dbReference type="SAM" id="MobiDB-lite"/>
    </source>
</evidence>
<organism evidence="2 3">
    <name type="scientific">Desmophyllum pertusum</name>
    <dbReference type="NCBI Taxonomy" id="174260"/>
    <lineage>
        <taxon>Eukaryota</taxon>
        <taxon>Metazoa</taxon>
        <taxon>Cnidaria</taxon>
        <taxon>Anthozoa</taxon>
        <taxon>Hexacorallia</taxon>
        <taxon>Scleractinia</taxon>
        <taxon>Caryophylliina</taxon>
        <taxon>Caryophylliidae</taxon>
        <taxon>Desmophyllum</taxon>
    </lineage>
</organism>
<dbReference type="Proteomes" id="UP001163046">
    <property type="component" value="Unassembled WGS sequence"/>
</dbReference>
<feature type="region of interest" description="Disordered" evidence="1">
    <location>
        <begin position="132"/>
        <end position="163"/>
    </location>
</feature>
<gene>
    <name evidence="2" type="ORF">OS493_013636</name>
</gene>
<proteinExistence type="predicted"/>
<accession>A0A9X0A2I3</accession>
<protein>
    <submittedName>
        <fullName evidence="2">Uncharacterized protein</fullName>
    </submittedName>
</protein>